<comment type="similarity">
    <text evidence="1">Belongs to the Mu gp47/PBSX XkdT family.</text>
</comment>
<keyword evidence="5" id="KW-1185">Reference proteome</keyword>
<protein>
    <submittedName>
        <fullName evidence="4">Baseplate J/gp47 family protein</fullName>
    </submittedName>
</protein>
<feature type="domain" description="Baseplate J-like central" evidence="2">
    <location>
        <begin position="184"/>
        <end position="264"/>
    </location>
</feature>
<proteinExistence type="inferred from homology"/>
<dbReference type="RefSeq" id="WP_144986856.1">
    <property type="nucleotide sequence ID" value="NZ_VNJK01000001.1"/>
</dbReference>
<evidence type="ECO:0000313" key="4">
    <source>
        <dbReference type="EMBL" id="TVX91908.1"/>
    </source>
</evidence>
<feature type="domain" description="Baseplate J-like C-terminal" evidence="3">
    <location>
        <begin position="270"/>
        <end position="360"/>
    </location>
</feature>
<sequence length="361" mass="39211">MTYYADMTYERILERSLSRVPDGIDKREGSIIYDALAPAAVELAQIYIELDENRNLSYADTAYGTFLERRTAEFGINREAATKAQRKGLFYGESNAPLDIPVGSRFALEGLNFIAVEKILPGQYQLECETAGAQGNQQFGAMLPIDYIANLTRAELTDVLVPGEDEETDDILRARYSNAVNEKPFGGNIADYKREIEEINGVGGVKVYPTWQGGGTVKCTIITSEHNVPDPALVTQVQTFVDPTVSSGLGNGLAPIGHKVTIAAVVNTPVNVTTRVTLQQGVTVGQVQADIEKAIRDYLLGLCKSWKDENQIVVRIAQIDARLLTVTGVEDVLDTKLNGAVSNITLGTDDIPKLGTVVISV</sequence>
<dbReference type="EMBL" id="VNJK01000001">
    <property type="protein sequence ID" value="TVX91908.1"/>
    <property type="molecule type" value="Genomic_DNA"/>
</dbReference>
<dbReference type="InterPro" id="IPR058530">
    <property type="entry name" value="Baseplate_J-like_C"/>
</dbReference>
<evidence type="ECO:0000259" key="2">
    <source>
        <dbReference type="Pfam" id="PF26078"/>
    </source>
</evidence>
<dbReference type="AlphaFoldDB" id="A0A559IW90"/>
<evidence type="ECO:0000259" key="3">
    <source>
        <dbReference type="Pfam" id="PF26079"/>
    </source>
</evidence>
<dbReference type="OrthoDB" id="2554267at2"/>
<name>A0A559IW90_9BACL</name>
<dbReference type="Pfam" id="PF26078">
    <property type="entry name" value="Baseplate_J_M"/>
    <property type="match status" value="1"/>
</dbReference>
<dbReference type="Proteomes" id="UP000318102">
    <property type="component" value="Unassembled WGS sequence"/>
</dbReference>
<accession>A0A559IW90</accession>
<comment type="caution">
    <text evidence="4">The sequence shown here is derived from an EMBL/GenBank/DDBJ whole genome shotgun (WGS) entry which is preliminary data.</text>
</comment>
<dbReference type="PANTHER" id="PTHR37829">
    <property type="entry name" value="PHAGE-LIKE ELEMENT PBSX PROTEIN XKDT"/>
    <property type="match status" value="1"/>
</dbReference>
<reference evidence="4 5" key="1">
    <citation type="submission" date="2019-07" db="EMBL/GenBank/DDBJ databases">
        <authorList>
            <person name="Kim J."/>
        </authorList>
    </citation>
    <scope>NUCLEOTIDE SEQUENCE [LARGE SCALE GENOMIC DNA]</scope>
    <source>
        <strain evidence="4 5">N4</strain>
    </source>
</reference>
<gene>
    <name evidence="4" type="ORF">FPZ44_01820</name>
</gene>
<organism evidence="4 5">
    <name type="scientific">Paenibacillus agilis</name>
    <dbReference type="NCBI Taxonomy" id="3020863"/>
    <lineage>
        <taxon>Bacteria</taxon>
        <taxon>Bacillati</taxon>
        <taxon>Bacillota</taxon>
        <taxon>Bacilli</taxon>
        <taxon>Bacillales</taxon>
        <taxon>Paenibacillaceae</taxon>
        <taxon>Paenibacillus</taxon>
    </lineage>
</organism>
<dbReference type="Pfam" id="PF26079">
    <property type="entry name" value="Baseplate_J_C"/>
    <property type="match status" value="1"/>
</dbReference>
<dbReference type="PANTHER" id="PTHR37829:SF3">
    <property type="entry name" value="PROTEIN JAYE-RELATED"/>
    <property type="match status" value="1"/>
</dbReference>
<dbReference type="InterPro" id="IPR058531">
    <property type="entry name" value="Baseplate_J_M"/>
</dbReference>
<evidence type="ECO:0000256" key="1">
    <source>
        <dbReference type="ARBA" id="ARBA00038087"/>
    </source>
</evidence>
<evidence type="ECO:0000313" key="5">
    <source>
        <dbReference type="Proteomes" id="UP000318102"/>
    </source>
</evidence>
<dbReference type="InterPro" id="IPR052399">
    <property type="entry name" value="Phage_Baseplate_Assmbl_Protein"/>
</dbReference>